<dbReference type="CDD" id="cd04458">
    <property type="entry name" value="CSP_CDS"/>
    <property type="match status" value="1"/>
</dbReference>
<dbReference type="PROSITE" id="PS50011">
    <property type="entry name" value="PROTEIN_KINASE_DOM"/>
    <property type="match status" value="1"/>
</dbReference>
<reference evidence="14 15" key="1">
    <citation type="submission" date="2018-11" db="EMBL/GenBank/DDBJ databases">
        <title>Sequencing the genomes of 1000 actinobacteria strains.</title>
        <authorList>
            <person name="Klenk H.-P."/>
        </authorList>
    </citation>
    <scope>NUCLEOTIDE SEQUENCE [LARGE SCALE GENOMIC DNA]</scope>
    <source>
        <strain evidence="14 15">DSM 44254</strain>
    </source>
</reference>
<keyword evidence="8 9" id="KW-0067">ATP-binding</keyword>
<keyword evidence="4 14" id="KW-0723">Serine/threonine-protein kinase</keyword>
<dbReference type="PROSITE" id="PS00352">
    <property type="entry name" value="CSD_1"/>
    <property type="match status" value="1"/>
</dbReference>
<dbReference type="RefSeq" id="WP_170201347.1">
    <property type="nucleotide sequence ID" value="NZ_RJKE01000001.1"/>
</dbReference>
<dbReference type="PROSITE" id="PS00107">
    <property type="entry name" value="PROTEIN_KINASE_ATP"/>
    <property type="match status" value="1"/>
</dbReference>
<dbReference type="SMART" id="SM00220">
    <property type="entry name" value="S_TKc"/>
    <property type="match status" value="1"/>
</dbReference>
<keyword evidence="15" id="KW-1185">Reference proteome</keyword>
<dbReference type="Gene3D" id="1.10.510.10">
    <property type="entry name" value="Transferase(Phosphotransferase) domain 1"/>
    <property type="match status" value="1"/>
</dbReference>
<evidence type="ECO:0000256" key="3">
    <source>
        <dbReference type="ARBA" id="ARBA00022490"/>
    </source>
</evidence>
<dbReference type="FunFam" id="2.40.50.140:FF:000006">
    <property type="entry name" value="Cold shock protein CspC"/>
    <property type="match status" value="1"/>
</dbReference>
<dbReference type="Gene3D" id="3.30.200.20">
    <property type="entry name" value="Phosphorylase Kinase, domain 1"/>
    <property type="match status" value="1"/>
</dbReference>
<feature type="binding site" evidence="9">
    <location>
        <position position="45"/>
    </location>
    <ligand>
        <name>ATP</name>
        <dbReference type="ChEBI" id="CHEBI:30616"/>
    </ligand>
</feature>
<evidence type="ECO:0000256" key="8">
    <source>
        <dbReference type="ARBA" id="ARBA00022840"/>
    </source>
</evidence>
<dbReference type="SUPFAM" id="SSF56112">
    <property type="entry name" value="Protein kinase-like (PK-like)"/>
    <property type="match status" value="1"/>
</dbReference>
<dbReference type="CDD" id="cd14014">
    <property type="entry name" value="STKc_PknB_like"/>
    <property type="match status" value="1"/>
</dbReference>
<dbReference type="InterPro" id="IPR019844">
    <property type="entry name" value="CSD_CS"/>
</dbReference>
<gene>
    <name evidence="14" type="ORF">EDD29_2129</name>
</gene>
<proteinExistence type="predicted"/>
<feature type="domain" description="CSD" evidence="13">
    <location>
        <begin position="312"/>
        <end position="377"/>
    </location>
</feature>
<dbReference type="GO" id="GO:0003676">
    <property type="term" value="F:nucleic acid binding"/>
    <property type="evidence" value="ECO:0007669"/>
    <property type="project" value="InterPro"/>
</dbReference>
<dbReference type="EMBL" id="RJKE01000001">
    <property type="protein sequence ID" value="ROO84602.1"/>
    <property type="molecule type" value="Genomic_DNA"/>
</dbReference>
<dbReference type="SUPFAM" id="SSF50249">
    <property type="entry name" value="Nucleic acid-binding proteins"/>
    <property type="match status" value="1"/>
</dbReference>
<name>A0A3N1CTG2_9ACTN</name>
<dbReference type="PROSITE" id="PS00108">
    <property type="entry name" value="PROTEIN_KINASE_ST"/>
    <property type="match status" value="1"/>
</dbReference>
<dbReference type="Gene3D" id="2.40.50.140">
    <property type="entry name" value="Nucleic acid-binding proteins"/>
    <property type="match status" value="1"/>
</dbReference>
<dbReference type="Pfam" id="PF00313">
    <property type="entry name" value="CSD"/>
    <property type="match status" value="1"/>
</dbReference>
<dbReference type="InterPro" id="IPR011009">
    <property type="entry name" value="Kinase-like_dom_sf"/>
</dbReference>
<protein>
    <recommendedName>
        <fullName evidence="2">non-specific serine/threonine protein kinase</fullName>
        <ecNumber evidence="2">2.7.11.1</ecNumber>
    </recommendedName>
</protein>
<dbReference type="GO" id="GO:0005737">
    <property type="term" value="C:cytoplasm"/>
    <property type="evidence" value="ECO:0007669"/>
    <property type="project" value="UniProtKB-SubCell"/>
</dbReference>
<dbReference type="PANTHER" id="PTHR43289:SF6">
    <property type="entry name" value="SERINE_THREONINE-PROTEIN KINASE NEKL-3"/>
    <property type="match status" value="1"/>
</dbReference>
<feature type="domain" description="Protein kinase" evidence="12">
    <location>
        <begin position="16"/>
        <end position="273"/>
    </location>
</feature>
<dbReference type="InterPro" id="IPR011129">
    <property type="entry name" value="CSD"/>
</dbReference>
<dbReference type="EC" id="2.7.11.1" evidence="2"/>
<keyword evidence="6 9" id="KW-0547">Nucleotide-binding</keyword>
<organism evidence="14 15">
    <name type="scientific">Actinocorallia herbida</name>
    <dbReference type="NCBI Taxonomy" id="58109"/>
    <lineage>
        <taxon>Bacteria</taxon>
        <taxon>Bacillati</taxon>
        <taxon>Actinomycetota</taxon>
        <taxon>Actinomycetes</taxon>
        <taxon>Streptosporangiales</taxon>
        <taxon>Thermomonosporaceae</taxon>
        <taxon>Actinocorallia</taxon>
    </lineage>
</organism>
<evidence type="ECO:0000313" key="14">
    <source>
        <dbReference type="EMBL" id="ROO84602.1"/>
    </source>
</evidence>
<dbReference type="InterPro" id="IPR000719">
    <property type="entry name" value="Prot_kinase_dom"/>
</dbReference>
<dbReference type="AlphaFoldDB" id="A0A3N1CTG2"/>
<dbReference type="GO" id="GO:0004674">
    <property type="term" value="F:protein serine/threonine kinase activity"/>
    <property type="evidence" value="ECO:0007669"/>
    <property type="project" value="UniProtKB-KW"/>
</dbReference>
<keyword evidence="5" id="KW-0808">Transferase</keyword>
<sequence length="380" mass="40010">MAFVNQGGGELVGGRYRLVESVGEGAMGRVWRGHDDLLDRQVAVKEIVLPQGIVAEQRDLLARRVMREARSAARLNHPGIVTVHDLVEHRGAPMVVMEFVGGGSLGALLRAEGRLPFERVSALGLSLCDALAEAHGSGVVHRDLKPDNILLRGDRAVITDFGIASLADATALTSTGTKMGTPLYMAPEQVEGGKATAAADMWSVGATLYAAVEGRTPFAAPTLMALFNAILSRPHEPCEHAGPLGPVLSRLLAKDPADRPSAEQAAALLTEALRPAPGPMAAPAPVAAPVAPPSPAPAPSTKAPSARREPGLEYGTVKWFNSDKGFGFLTPDDGGADVFAHYSEIQAKGFRDLSEGQRVSYRVRTGKHGPQAQKITVLAE</sequence>
<evidence type="ECO:0000256" key="1">
    <source>
        <dbReference type="ARBA" id="ARBA00004496"/>
    </source>
</evidence>
<keyword evidence="3" id="KW-0963">Cytoplasm</keyword>
<evidence type="ECO:0000256" key="2">
    <source>
        <dbReference type="ARBA" id="ARBA00012513"/>
    </source>
</evidence>
<comment type="subcellular location">
    <subcellularLocation>
        <location evidence="1 10">Cytoplasm</location>
    </subcellularLocation>
</comment>
<dbReference type="GO" id="GO:0005524">
    <property type="term" value="F:ATP binding"/>
    <property type="evidence" value="ECO:0007669"/>
    <property type="project" value="UniProtKB-UniRule"/>
</dbReference>
<evidence type="ECO:0000259" key="13">
    <source>
        <dbReference type="PROSITE" id="PS51857"/>
    </source>
</evidence>
<accession>A0A3N1CTG2</accession>
<dbReference type="SMART" id="SM00357">
    <property type="entry name" value="CSP"/>
    <property type="match status" value="1"/>
</dbReference>
<comment type="caution">
    <text evidence="14">The sequence shown here is derived from an EMBL/GenBank/DDBJ whole genome shotgun (WGS) entry which is preliminary data.</text>
</comment>
<evidence type="ECO:0000256" key="9">
    <source>
        <dbReference type="PROSITE-ProRule" id="PRU10141"/>
    </source>
</evidence>
<dbReference type="PANTHER" id="PTHR43289">
    <property type="entry name" value="MITOGEN-ACTIVATED PROTEIN KINASE KINASE KINASE 20-RELATED"/>
    <property type="match status" value="1"/>
</dbReference>
<dbReference type="InterPro" id="IPR008271">
    <property type="entry name" value="Ser/Thr_kinase_AS"/>
</dbReference>
<feature type="region of interest" description="Disordered" evidence="11">
    <location>
        <begin position="279"/>
        <end position="309"/>
    </location>
</feature>
<evidence type="ECO:0000256" key="5">
    <source>
        <dbReference type="ARBA" id="ARBA00022679"/>
    </source>
</evidence>
<keyword evidence="7 14" id="KW-0418">Kinase</keyword>
<dbReference type="InterPro" id="IPR017441">
    <property type="entry name" value="Protein_kinase_ATP_BS"/>
</dbReference>
<evidence type="ECO:0000259" key="12">
    <source>
        <dbReference type="PROSITE" id="PS50011"/>
    </source>
</evidence>
<evidence type="ECO:0000256" key="11">
    <source>
        <dbReference type="SAM" id="MobiDB-lite"/>
    </source>
</evidence>
<dbReference type="PRINTS" id="PR00050">
    <property type="entry name" value="COLDSHOCK"/>
</dbReference>
<dbReference type="InterPro" id="IPR012340">
    <property type="entry name" value="NA-bd_OB-fold"/>
</dbReference>
<dbReference type="PROSITE" id="PS51857">
    <property type="entry name" value="CSD_2"/>
    <property type="match status" value="1"/>
</dbReference>
<evidence type="ECO:0000256" key="7">
    <source>
        <dbReference type="ARBA" id="ARBA00022777"/>
    </source>
</evidence>
<evidence type="ECO:0000313" key="15">
    <source>
        <dbReference type="Proteomes" id="UP000272400"/>
    </source>
</evidence>
<dbReference type="Pfam" id="PF00069">
    <property type="entry name" value="Pkinase"/>
    <property type="match status" value="1"/>
</dbReference>
<evidence type="ECO:0000256" key="4">
    <source>
        <dbReference type="ARBA" id="ARBA00022527"/>
    </source>
</evidence>
<evidence type="ECO:0000256" key="10">
    <source>
        <dbReference type="RuleBase" id="RU000408"/>
    </source>
</evidence>
<evidence type="ECO:0000256" key="6">
    <source>
        <dbReference type="ARBA" id="ARBA00022741"/>
    </source>
</evidence>
<dbReference type="InterPro" id="IPR002059">
    <property type="entry name" value="CSP_DNA-bd"/>
</dbReference>
<dbReference type="Proteomes" id="UP000272400">
    <property type="component" value="Unassembled WGS sequence"/>
</dbReference>